<evidence type="ECO:0000313" key="3">
    <source>
        <dbReference type="Proteomes" id="UP001141806"/>
    </source>
</evidence>
<dbReference type="AlphaFoldDB" id="A0A9Q0GKG4"/>
<reference evidence="2" key="1">
    <citation type="journal article" date="2023" name="Plant J.">
        <title>The genome of the king protea, Protea cynaroides.</title>
        <authorList>
            <person name="Chang J."/>
            <person name="Duong T.A."/>
            <person name="Schoeman C."/>
            <person name="Ma X."/>
            <person name="Roodt D."/>
            <person name="Barker N."/>
            <person name="Li Z."/>
            <person name="Van de Peer Y."/>
            <person name="Mizrachi E."/>
        </authorList>
    </citation>
    <scope>NUCLEOTIDE SEQUENCE</scope>
    <source>
        <tissue evidence="2">Young leaves</tissue>
    </source>
</reference>
<feature type="transmembrane region" description="Helical" evidence="1">
    <location>
        <begin position="104"/>
        <end position="123"/>
    </location>
</feature>
<evidence type="ECO:0000256" key="1">
    <source>
        <dbReference type="SAM" id="Phobius"/>
    </source>
</evidence>
<dbReference type="Proteomes" id="UP001141806">
    <property type="component" value="Unassembled WGS sequence"/>
</dbReference>
<proteinExistence type="predicted"/>
<organism evidence="2 3">
    <name type="scientific">Protea cynaroides</name>
    <dbReference type="NCBI Taxonomy" id="273540"/>
    <lineage>
        <taxon>Eukaryota</taxon>
        <taxon>Viridiplantae</taxon>
        <taxon>Streptophyta</taxon>
        <taxon>Embryophyta</taxon>
        <taxon>Tracheophyta</taxon>
        <taxon>Spermatophyta</taxon>
        <taxon>Magnoliopsida</taxon>
        <taxon>Proteales</taxon>
        <taxon>Proteaceae</taxon>
        <taxon>Protea</taxon>
    </lineage>
</organism>
<gene>
    <name evidence="2" type="ORF">NE237_008304</name>
</gene>
<keyword evidence="1" id="KW-0472">Membrane</keyword>
<name>A0A9Q0GKG4_9MAGN</name>
<dbReference type="EMBL" id="JAMYWD010002525">
    <property type="protein sequence ID" value="KAJ4936189.1"/>
    <property type="molecule type" value="Genomic_DNA"/>
</dbReference>
<protein>
    <submittedName>
        <fullName evidence="2">Uncharacterized protein</fullName>
    </submittedName>
</protein>
<accession>A0A9Q0GKG4</accession>
<keyword evidence="3" id="KW-1185">Reference proteome</keyword>
<keyword evidence="1" id="KW-1133">Transmembrane helix</keyword>
<comment type="caution">
    <text evidence="2">The sequence shown here is derived from an EMBL/GenBank/DDBJ whole genome shotgun (WGS) entry which is preliminary data.</text>
</comment>
<keyword evidence="1" id="KW-0812">Transmembrane</keyword>
<evidence type="ECO:0000313" key="2">
    <source>
        <dbReference type="EMBL" id="KAJ4936189.1"/>
    </source>
</evidence>
<sequence length="155" mass="18258">MESMSLNEICEAYHHSEPCCRSKKNIGSLSGSQIFTITMRCQEQIRRCLGNPTESHLKLGFPKYQEESQISVRRIESCRWSFRRCTTAVVVALYHHHRRRTKSLLLLLLLPFLCSQLSLFLPFSLPHFFILHFLFLRFLSNGVLKNDFILLFFFL</sequence>